<dbReference type="AlphaFoldDB" id="A0A1I1I7M1"/>
<dbReference type="GO" id="GO:0010181">
    <property type="term" value="F:FMN binding"/>
    <property type="evidence" value="ECO:0007669"/>
    <property type="project" value="InterPro"/>
</dbReference>
<evidence type="ECO:0000259" key="3">
    <source>
        <dbReference type="PROSITE" id="PS50902"/>
    </source>
</evidence>
<dbReference type="InterPro" id="IPR005025">
    <property type="entry name" value="FMN_Rdtase-like_dom"/>
</dbReference>
<dbReference type="SUPFAM" id="SSF52218">
    <property type="entry name" value="Flavoproteins"/>
    <property type="match status" value="1"/>
</dbReference>
<dbReference type="EMBL" id="FOLX01000001">
    <property type="protein sequence ID" value="SFC32267.1"/>
    <property type="molecule type" value="Genomic_DNA"/>
</dbReference>
<dbReference type="PANTHER" id="PTHR43278">
    <property type="entry name" value="NAD(P)H-DEPENDENT FMN-CONTAINING OXIDOREDUCTASE YWQN-RELATED"/>
    <property type="match status" value="1"/>
</dbReference>
<gene>
    <name evidence="4" type="ORF">SAMN05421762_0541</name>
</gene>
<dbReference type="Gene3D" id="3.40.50.360">
    <property type="match status" value="1"/>
</dbReference>
<dbReference type="RefSeq" id="WP_244525504.1">
    <property type="nucleotide sequence ID" value="NZ_FNZG01000002.1"/>
</dbReference>
<evidence type="ECO:0000313" key="4">
    <source>
        <dbReference type="EMBL" id="SFC32267.1"/>
    </source>
</evidence>
<name>A0A1I1I7M1_9RHOB</name>
<dbReference type="PANTHER" id="PTHR43278:SF4">
    <property type="entry name" value="NAD(P)H-DEPENDENT FMN-CONTAINING OXIDOREDUCTASE YWQN-RELATED"/>
    <property type="match status" value="1"/>
</dbReference>
<proteinExistence type="predicted"/>
<protein>
    <submittedName>
        <fullName evidence="4">NAD(P)H dehydrogenase (Quinone)</fullName>
    </submittedName>
</protein>
<organism evidence="4 5">
    <name type="scientific">Pseudooceanicola nitratireducens</name>
    <dbReference type="NCBI Taxonomy" id="517719"/>
    <lineage>
        <taxon>Bacteria</taxon>
        <taxon>Pseudomonadati</taxon>
        <taxon>Pseudomonadota</taxon>
        <taxon>Alphaproteobacteria</taxon>
        <taxon>Rhodobacterales</taxon>
        <taxon>Paracoccaceae</taxon>
        <taxon>Pseudooceanicola</taxon>
    </lineage>
</organism>
<dbReference type="InterPro" id="IPR029039">
    <property type="entry name" value="Flavoprotein-like_sf"/>
</dbReference>
<accession>A0A1I1I7M1</accession>
<dbReference type="InterPro" id="IPR051796">
    <property type="entry name" value="ISF_SsuE-like"/>
</dbReference>
<dbReference type="PROSITE" id="PS50902">
    <property type="entry name" value="FLAVODOXIN_LIKE"/>
    <property type="match status" value="1"/>
</dbReference>
<evidence type="ECO:0000256" key="1">
    <source>
        <dbReference type="ARBA" id="ARBA00022630"/>
    </source>
</evidence>
<dbReference type="GO" id="GO:0016491">
    <property type="term" value="F:oxidoreductase activity"/>
    <property type="evidence" value="ECO:0007669"/>
    <property type="project" value="InterPro"/>
</dbReference>
<dbReference type="Pfam" id="PF03358">
    <property type="entry name" value="FMN_red"/>
    <property type="match status" value="1"/>
</dbReference>
<keyword evidence="5" id="KW-1185">Reference proteome</keyword>
<keyword evidence="1" id="KW-0285">Flavoprotein</keyword>
<feature type="domain" description="Flavodoxin-like" evidence="3">
    <location>
        <begin position="11"/>
        <end position="181"/>
    </location>
</feature>
<reference evidence="4 5" key="1">
    <citation type="submission" date="2016-10" db="EMBL/GenBank/DDBJ databases">
        <authorList>
            <person name="de Groot N.N."/>
        </authorList>
    </citation>
    <scope>NUCLEOTIDE SEQUENCE [LARGE SCALE GENOMIC DNA]</scope>
    <source>
        <strain evidence="4 5">DSM 29619</strain>
    </source>
</reference>
<evidence type="ECO:0000256" key="2">
    <source>
        <dbReference type="ARBA" id="ARBA00022643"/>
    </source>
</evidence>
<keyword evidence="2" id="KW-0288">FMN</keyword>
<dbReference type="InterPro" id="IPR008254">
    <property type="entry name" value="Flavodoxin/NO_synth"/>
</dbReference>
<evidence type="ECO:0000313" key="5">
    <source>
        <dbReference type="Proteomes" id="UP000231644"/>
    </source>
</evidence>
<sequence>MTVAPMTGPKVAIAYFSGSGAITRTARLIAEAARGEGAAADLVDVTQMTPETWDIIHAADAIAFGTPTYMGGPAAGFKAFMDDTGDTIWLDRMWADKLAAGFTAGVNTGGDKLSTLQALSVFAMQHGMVWIGQEVIGAPVFRENEGLNLSGTFLGLAVNANTSGLTEGCEASARIFGQRIARAALRWQV</sequence>
<dbReference type="Proteomes" id="UP000231644">
    <property type="component" value="Unassembled WGS sequence"/>
</dbReference>
<dbReference type="STRING" id="517719.SAMN05421762_0541"/>